<dbReference type="RefSeq" id="WP_255187731.1">
    <property type="nucleotide sequence ID" value="NZ_CP113517.1"/>
</dbReference>
<reference evidence="1" key="1">
    <citation type="submission" date="2022-11" db="EMBL/GenBank/DDBJ databases">
        <title>Methylomonas rapida sp. nov., Carotenoid-Producing Obligate Methanotrophs with High Growth Characteristics and Biotechnological Potential.</title>
        <authorList>
            <person name="Tikhonova E.N."/>
            <person name="Suleimanov R.Z."/>
            <person name="Miroshnikov K."/>
            <person name="Oshkin I.Y."/>
            <person name="Belova S.E."/>
            <person name="Danilova O.V."/>
            <person name="Ashikhmin A."/>
            <person name="Konopkin A."/>
            <person name="But S.Y."/>
            <person name="Khmelenina V.N."/>
            <person name="Kuznetsov N."/>
            <person name="Pimenov N.V."/>
            <person name="Dedysh S.N."/>
        </authorList>
    </citation>
    <scope>NUCLEOTIDE SEQUENCE</scope>
    <source>
        <strain evidence="1">MP1</strain>
    </source>
</reference>
<name>A0ABY7GQM9_9GAMM</name>
<gene>
    <name evidence="1" type="ORF">NM686_010005</name>
</gene>
<dbReference type="EMBL" id="CP113517">
    <property type="protein sequence ID" value="WAR46821.1"/>
    <property type="molecule type" value="Genomic_DNA"/>
</dbReference>
<keyword evidence="2" id="KW-1185">Reference proteome</keyword>
<accession>A0ABY7GQM9</accession>
<dbReference type="CDD" id="cd04645">
    <property type="entry name" value="LbH_gamma_CA_like"/>
    <property type="match status" value="1"/>
</dbReference>
<evidence type="ECO:0000313" key="1">
    <source>
        <dbReference type="EMBL" id="WAR46821.1"/>
    </source>
</evidence>
<evidence type="ECO:0000313" key="2">
    <source>
        <dbReference type="Proteomes" id="UP001162780"/>
    </source>
</evidence>
<dbReference type="InterPro" id="IPR047324">
    <property type="entry name" value="LbH_gamma_CA-like"/>
</dbReference>
<organism evidence="1 2">
    <name type="scientific">Methylomonas rapida</name>
    <dbReference type="NCBI Taxonomy" id="2963939"/>
    <lineage>
        <taxon>Bacteria</taxon>
        <taxon>Pseudomonadati</taxon>
        <taxon>Pseudomonadota</taxon>
        <taxon>Gammaproteobacteria</taxon>
        <taxon>Methylococcales</taxon>
        <taxon>Methylococcaceae</taxon>
        <taxon>Methylomonas</taxon>
    </lineage>
</organism>
<proteinExistence type="predicted"/>
<dbReference type="Gene3D" id="2.160.10.10">
    <property type="entry name" value="Hexapeptide repeat proteins"/>
    <property type="match status" value="1"/>
</dbReference>
<dbReference type="PANTHER" id="PTHR13061">
    <property type="entry name" value="DYNACTIN SUBUNIT P25"/>
    <property type="match status" value="1"/>
</dbReference>
<dbReference type="SUPFAM" id="SSF51161">
    <property type="entry name" value="Trimeric LpxA-like enzymes"/>
    <property type="match status" value="1"/>
</dbReference>
<protein>
    <submittedName>
        <fullName evidence="1">Gamma carbonic anhydrase family protein</fullName>
    </submittedName>
</protein>
<dbReference type="Pfam" id="PF00132">
    <property type="entry name" value="Hexapep"/>
    <property type="match status" value="2"/>
</dbReference>
<dbReference type="InterPro" id="IPR050484">
    <property type="entry name" value="Transf_Hexapept/Carb_Anhydrase"/>
</dbReference>
<dbReference type="Proteomes" id="UP001162780">
    <property type="component" value="Chromosome"/>
</dbReference>
<dbReference type="PANTHER" id="PTHR13061:SF56">
    <property type="entry name" value="PROTEIN YRDA"/>
    <property type="match status" value="1"/>
</dbReference>
<dbReference type="InterPro" id="IPR001451">
    <property type="entry name" value="Hexapep"/>
</dbReference>
<sequence>MAVRTFNGKQPSIGNQVYIDPTAVVIGDVTLGDDVSIWPTCVVRGDVEAISIGAGSNVQDGSVLHVSHAGDYSPTGHQLSIGLGVTIGHRAVVHGCSIGNYCLLGIGAIVMDGAVLEDYVMLGAGALVPPGKRLESGYLYVGAPAKPVRALNDSEKSFLEYSYQHYIRLKNQYLSSQT</sequence>
<dbReference type="InterPro" id="IPR011004">
    <property type="entry name" value="Trimer_LpxA-like_sf"/>
</dbReference>